<feature type="transmembrane region" description="Helical" evidence="1">
    <location>
        <begin position="78"/>
        <end position="103"/>
    </location>
</feature>
<evidence type="ECO:0000256" key="1">
    <source>
        <dbReference type="SAM" id="Phobius"/>
    </source>
</evidence>
<keyword evidence="1" id="KW-1133">Transmembrane helix</keyword>
<dbReference type="Proteomes" id="UP000269301">
    <property type="component" value="Unassembled WGS sequence"/>
</dbReference>
<keyword evidence="3" id="KW-1185">Reference proteome</keyword>
<gene>
    <name evidence="2" type="ORF">D8M06_00575</name>
</gene>
<accession>A0A495ABR0</accession>
<keyword evidence="1" id="KW-0472">Membrane</keyword>
<evidence type="ECO:0000313" key="3">
    <source>
        <dbReference type="Proteomes" id="UP000269301"/>
    </source>
</evidence>
<comment type="caution">
    <text evidence="2">The sequence shown here is derived from an EMBL/GenBank/DDBJ whole genome shotgun (WGS) entry which is preliminary data.</text>
</comment>
<name>A0A495ABR0_9BACI</name>
<reference evidence="2 3" key="1">
    <citation type="journal article" date="2016" name="Int. J. Syst. Evol. Microbiol.">
        <title>Oceanobacillus halophilus sp. nov., a novel moderately halophilic bacterium from a hypersaline lake.</title>
        <authorList>
            <person name="Amoozegar M.A."/>
            <person name="Bagheri M."/>
            <person name="Makhdoumi A."/>
            <person name="Nikou M.M."/>
            <person name="Fazeli S.A.S."/>
            <person name="Schumann P."/>
            <person name="Sproer C."/>
            <person name="Sanchez-Porro C."/>
            <person name="Ventosa A."/>
        </authorList>
    </citation>
    <scope>NUCLEOTIDE SEQUENCE [LARGE SCALE GENOMIC DNA]</scope>
    <source>
        <strain evidence="2 3">DSM 23996</strain>
    </source>
</reference>
<evidence type="ECO:0000313" key="2">
    <source>
        <dbReference type="EMBL" id="RKQ37332.1"/>
    </source>
</evidence>
<feature type="transmembrane region" description="Helical" evidence="1">
    <location>
        <begin position="52"/>
        <end position="72"/>
    </location>
</feature>
<sequence length="110" mass="12777">MLFFIKFSHLSALGVKEEYLYFILIFLSAILIYFIVKPFVQWFVTLRSTRLLSYIVSSLLAISLFFVVVLLVPDITSLLFILLEMLMQVLALFGLSLILYYGFKRFSGKT</sequence>
<dbReference type="AlphaFoldDB" id="A0A495ABR0"/>
<organism evidence="2 3">
    <name type="scientific">Oceanobacillus halophilus</name>
    <dbReference type="NCBI Taxonomy" id="930130"/>
    <lineage>
        <taxon>Bacteria</taxon>
        <taxon>Bacillati</taxon>
        <taxon>Bacillota</taxon>
        <taxon>Bacilli</taxon>
        <taxon>Bacillales</taxon>
        <taxon>Bacillaceae</taxon>
        <taxon>Oceanobacillus</taxon>
    </lineage>
</organism>
<dbReference type="EMBL" id="RBZP01000001">
    <property type="protein sequence ID" value="RKQ37332.1"/>
    <property type="molecule type" value="Genomic_DNA"/>
</dbReference>
<feature type="transmembrane region" description="Helical" evidence="1">
    <location>
        <begin position="20"/>
        <end position="40"/>
    </location>
</feature>
<proteinExistence type="predicted"/>
<protein>
    <submittedName>
        <fullName evidence="2">Uncharacterized protein</fullName>
    </submittedName>
</protein>
<keyword evidence="1" id="KW-0812">Transmembrane</keyword>